<evidence type="ECO:0000256" key="1">
    <source>
        <dbReference type="SAM" id="MobiDB-lite"/>
    </source>
</evidence>
<evidence type="ECO:0000313" key="3">
    <source>
        <dbReference type="Proteomes" id="UP000233837"/>
    </source>
</evidence>
<reference evidence="2 3" key="1">
    <citation type="journal article" date="2016" name="Sci. Rep.">
        <title>The Dendrobium catenatum Lindl. genome sequence provides insights into polysaccharide synthase, floral development and adaptive evolution.</title>
        <authorList>
            <person name="Zhang G.Q."/>
            <person name="Xu Q."/>
            <person name="Bian C."/>
            <person name="Tsai W.C."/>
            <person name="Yeh C.M."/>
            <person name="Liu K.W."/>
            <person name="Yoshida K."/>
            <person name="Zhang L.S."/>
            <person name="Chang S.B."/>
            <person name="Chen F."/>
            <person name="Shi Y."/>
            <person name="Su Y.Y."/>
            <person name="Zhang Y.Q."/>
            <person name="Chen L.J."/>
            <person name="Yin Y."/>
            <person name="Lin M."/>
            <person name="Huang H."/>
            <person name="Deng H."/>
            <person name="Wang Z.W."/>
            <person name="Zhu S.L."/>
            <person name="Zhao X."/>
            <person name="Deng C."/>
            <person name="Niu S.C."/>
            <person name="Huang J."/>
            <person name="Wang M."/>
            <person name="Liu G.H."/>
            <person name="Yang H.J."/>
            <person name="Xiao X.J."/>
            <person name="Hsiao Y.Y."/>
            <person name="Wu W.L."/>
            <person name="Chen Y.Y."/>
            <person name="Mitsuda N."/>
            <person name="Ohme-Takagi M."/>
            <person name="Luo Y.B."/>
            <person name="Van de Peer Y."/>
            <person name="Liu Z.J."/>
        </authorList>
    </citation>
    <scope>NUCLEOTIDE SEQUENCE [LARGE SCALE GENOMIC DNA]</scope>
    <source>
        <tissue evidence="2">The whole plant</tissue>
    </source>
</reference>
<protein>
    <submittedName>
        <fullName evidence="2">Uncharacterized protein</fullName>
    </submittedName>
</protein>
<feature type="compositionally biased region" description="Polar residues" evidence="1">
    <location>
        <begin position="1"/>
        <end position="16"/>
    </location>
</feature>
<dbReference type="AlphaFoldDB" id="A0A2I0WX68"/>
<dbReference type="EMBL" id="KZ502363">
    <property type="protein sequence ID" value="PKU80259.1"/>
    <property type="molecule type" value="Genomic_DNA"/>
</dbReference>
<sequence>MPPSSKPTAGQTVGSKRSSDEPIKSISRPRKKGGLDNLNKLLVESTKNVKAFKETVIRSNTYTMTECLQKLGTIENLTTEALLAFVDALKDNTDYKAILMTWEGEVLHKWIEFIVEIHLRFYSSKIWL</sequence>
<gene>
    <name evidence="2" type="ORF">MA16_Dca005790</name>
</gene>
<evidence type="ECO:0000313" key="2">
    <source>
        <dbReference type="EMBL" id="PKU80259.1"/>
    </source>
</evidence>
<proteinExistence type="predicted"/>
<reference evidence="2 3" key="2">
    <citation type="journal article" date="2017" name="Nature">
        <title>The Apostasia genome and the evolution of orchids.</title>
        <authorList>
            <person name="Zhang G.Q."/>
            <person name="Liu K.W."/>
            <person name="Li Z."/>
            <person name="Lohaus R."/>
            <person name="Hsiao Y.Y."/>
            <person name="Niu S.C."/>
            <person name="Wang J.Y."/>
            <person name="Lin Y.C."/>
            <person name="Xu Q."/>
            <person name="Chen L.J."/>
            <person name="Yoshida K."/>
            <person name="Fujiwara S."/>
            <person name="Wang Z.W."/>
            <person name="Zhang Y.Q."/>
            <person name="Mitsuda N."/>
            <person name="Wang M."/>
            <person name="Liu G.H."/>
            <person name="Pecoraro L."/>
            <person name="Huang H.X."/>
            <person name="Xiao X.J."/>
            <person name="Lin M."/>
            <person name="Wu X.Y."/>
            <person name="Wu W.L."/>
            <person name="Chen Y.Y."/>
            <person name="Chang S.B."/>
            <person name="Sakamoto S."/>
            <person name="Ohme-Takagi M."/>
            <person name="Yagi M."/>
            <person name="Zeng S.J."/>
            <person name="Shen C.Y."/>
            <person name="Yeh C.M."/>
            <person name="Luo Y.B."/>
            <person name="Tsai W.C."/>
            <person name="Van de Peer Y."/>
            <person name="Liu Z.J."/>
        </authorList>
    </citation>
    <scope>NUCLEOTIDE SEQUENCE [LARGE SCALE GENOMIC DNA]</scope>
    <source>
        <tissue evidence="2">The whole plant</tissue>
    </source>
</reference>
<keyword evidence="3" id="KW-1185">Reference proteome</keyword>
<organism evidence="2 3">
    <name type="scientific">Dendrobium catenatum</name>
    <dbReference type="NCBI Taxonomy" id="906689"/>
    <lineage>
        <taxon>Eukaryota</taxon>
        <taxon>Viridiplantae</taxon>
        <taxon>Streptophyta</taxon>
        <taxon>Embryophyta</taxon>
        <taxon>Tracheophyta</taxon>
        <taxon>Spermatophyta</taxon>
        <taxon>Magnoliopsida</taxon>
        <taxon>Liliopsida</taxon>
        <taxon>Asparagales</taxon>
        <taxon>Orchidaceae</taxon>
        <taxon>Epidendroideae</taxon>
        <taxon>Malaxideae</taxon>
        <taxon>Dendrobiinae</taxon>
        <taxon>Dendrobium</taxon>
    </lineage>
</organism>
<dbReference type="Proteomes" id="UP000233837">
    <property type="component" value="Unassembled WGS sequence"/>
</dbReference>
<name>A0A2I0WX68_9ASPA</name>
<feature type="region of interest" description="Disordered" evidence="1">
    <location>
        <begin position="1"/>
        <end position="32"/>
    </location>
</feature>
<accession>A0A2I0WX68</accession>